<gene>
    <name evidence="5" type="ORF">D9615_010325</name>
</gene>
<reference evidence="5 6" key="1">
    <citation type="journal article" date="2020" name="ISME J.">
        <title>Uncovering the hidden diversity of litter-decomposition mechanisms in mushroom-forming fungi.</title>
        <authorList>
            <person name="Floudas D."/>
            <person name="Bentzer J."/>
            <person name="Ahren D."/>
            <person name="Johansson T."/>
            <person name="Persson P."/>
            <person name="Tunlid A."/>
        </authorList>
    </citation>
    <scope>NUCLEOTIDE SEQUENCE [LARGE SCALE GENOMIC DNA]</scope>
    <source>
        <strain evidence="5 6">CBS 661.87</strain>
    </source>
</reference>
<feature type="compositionally biased region" description="Low complexity" evidence="3">
    <location>
        <begin position="198"/>
        <end position="213"/>
    </location>
</feature>
<evidence type="ECO:0000256" key="1">
    <source>
        <dbReference type="ARBA" id="ARBA00022443"/>
    </source>
</evidence>
<dbReference type="Proteomes" id="UP000565441">
    <property type="component" value="Unassembled WGS sequence"/>
</dbReference>
<feature type="region of interest" description="Disordered" evidence="3">
    <location>
        <begin position="408"/>
        <end position="567"/>
    </location>
</feature>
<dbReference type="SUPFAM" id="SSF50044">
    <property type="entry name" value="SH3-domain"/>
    <property type="match status" value="1"/>
</dbReference>
<evidence type="ECO:0000313" key="6">
    <source>
        <dbReference type="Proteomes" id="UP000565441"/>
    </source>
</evidence>
<evidence type="ECO:0000256" key="2">
    <source>
        <dbReference type="PROSITE-ProRule" id="PRU00192"/>
    </source>
</evidence>
<feature type="compositionally biased region" description="Basic residues" evidence="3">
    <location>
        <begin position="524"/>
        <end position="537"/>
    </location>
</feature>
<feature type="compositionally biased region" description="Low complexity" evidence="3">
    <location>
        <begin position="156"/>
        <end position="171"/>
    </location>
</feature>
<feature type="compositionally biased region" description="Polar residues" evidence="3">
    <location>
        <begin position="214"/>
        <end position="239"/>
    </location>
</feature>
<keyword evidence="6" id="KW-1185">Reference proteome</keyword>
<feature type="compositionally biased region" description="Pro residues" evidence="3">
    <location>
        <begin position="502"/>
        <end position="513"/>
    </location>
</feature>
<dbReference type="AlphaFoldDB" id="A0A8H5LTD6"/>
<feature type="domain" description="SH3" evidence="4">
    <location>
        <begin position="18"/>
        <end position="79"/>
    </location>
</feature>
<dbReference type="PROSITE" id="PS50002">
    <property type="entry name" value="SH3"/>
    <property type="match status" value="1"/>
</dbReference>
<proteinExistence type="predicted"/>
<accession>A0A8H5LTD6</accession>
<comment type="caution">
    <text evidence="5">The sequence shown here is derived from an EMBL/GenBank/DDBJ whole genome shotgun (WGS) entry which is preliminary data.</text>
</comment>
<evidence type="ECO:0000256" key="3">
    <source>
        <dbReference type="SAM" id="MobiDB-lite"/>
    </source>
</evidence>
<feature type="region of interest" description="Disordered" evidence="3">
    <location>
        <begin position="146"/>
        <end position="322"/>
    </location>
</feature>
<feature type="region of interest" description="Disordered" evidence="3">
    <location>
        <begin position="348"/>
        <end position="387"/>
    </location>
</feature>
<feature type="compositionally biased region" description="Low complexity" evidence="3">
    <location>
        <begin position="289"/>
        <end position="303"/>
    </location>
</feature>
<dbReference type="Pfam" id="PF07653">
    <property type="entry name" value="SH3_2"/>
    <property type="match status" value="1"/>
</dbReference>
<name>A0A8H5LTD6_9AGAR</name>
<evidence type="ECO:0000259" key="4">
    <source>
        <dbReference type="PROSITE" id="PS50002"/>
    </source>
</evidence>
<evidence type="ECO:0000313" key="5">
    <source>
        <dbReference type="EMBL" id="KAF5368691.1"/>
    </source>
</evidence>
<organism evidence="5 6">
    <name type="scientific">Tricholomella constricta</name>
    <dbReference type="NCBI Taxonomy" id="117010"/>
    <lineage>
        <taxon>Eukaryota</taxon>
        <taxon>Fungi</taxon>
        <taxon>Dikarya</taxon>
        <taxon>Basidiomycota</taxon>
        <taxon>Agaricomycotina</taxon>
        <taxon>Agaricomycetes</taxon>
        <taxon>Agaricomycetidae</taxon>
        <taxon>Agaricales</taxon>
        <taxon>Tricholomatineae</taxon>
        <taxon>Lyophyllaceae</taxon>
        <taxon>Tricholomella</taxon>
    </lineage>
</organism>
<feature type="compositionally biased region" description="Polar residues" evidence="3">
    <location>
        <begin position="89"/>
        <end position="99"/>
    </location>
</feature>
<keyword evidence="1 2" id="KW-0728">SH3 domain</keyword>
<feature type="region of interest" description="Disordered" evidence="3">
    <location>
        <begin position="85"/>
        <end position="129"/>
    </location>
</feature>
<feature type="compositionally biased region" description="Low complexity" evidence="3">
    <location>
        <begin position="473"/>
        <end position="484"/>
    </location>
</feature>
<protein>
    <recommendedName>
        <fullName evidence="4">SH3 domain-containing protein</fullName>
    </recommendedName>
</protein>
<dbReference type="EMBL" id="JAACJP010000059">
    <property type="protein sequence ID" value="KAF5368691.1"/>
    <property type="molecule type" value="Genomic_DNA"/>
</dbReference>
<dbReference type="InterPro" id="IPR036028">
    <property type="entry name" value="SH3-like_dom_sf"/>
</dbReference>
<sequence>MAMEAAELARWTRFAAKGGIGKCTAICDCVAENADDLMFLKDDEITVLMQLTEPQGVYLGYCEGVVGRFSGSNVHFHSKLKKPVMAKRSSVTAQSQGKSPTPPHGFKAPSPMPSDSPVPSLSGSRRTRVSLDKHVSASISSFVSSDQVPVVGPLGRSRASYGSSRSRSSIRQEQSDGESAREKERVSSPPQAALSHAPSLVSSPSTSTTGTLVDGSSPNSITRTSLLQTSPPRTAYSSPSYNSSRHASLLSSYSQATFNEDDADSTYHAENTTSTASPRPEPTSPPSSPLTAITTTPNASTRLPSPPSSTPLDTSTSTRFDDNSRISLALSDGEVGIGLSLLQDLAEGGSYDGWSDSDSDEQVMGRRESVRRVGSKRRGSALGSRVAGLRAGDTTRLGVWRKSIRESVISEGSKYSNSSEGDSDSGLGYEDTETGHGARTGTGTGTLDAEDELEADITQTQRAFLNLDATPAPSSSFTNRNSSPRSPPPSSPPRLPNSSPSHPSPRSPPPAPASSPRTPFPSRSRSHCSRPKSKAPPKAKTTNTSSRLPPHTPRASRNTPLPAAPSP</sequence>
<feature type="compositionally biased region" description="Pro residues" evidence="3">
    <location>
        <begin position="279"/>
        <end position="288"/>
    </location>
</feature>
<feature type="compositionally biased region" description="Low complexity" evidence="3">
    <location>
        <begin position="240"/>
        <end position="254"/>
    </location>
</feature>
<feature type="compositionally biased region" description="Pro residues" evidence="3">
    <location>
        <begin position="485"/>
        <end position="495"/>
    </location>
</feature>
<dbReference type="InterPro" id="IPR001452">
    <property type="entry name" value="SH3_domain"/>
</dbReference>
<dbReference type="Gene3D" id="2.30.30.40">
    <property type="entry name" value="SH3 Domains"/>
    <property type="match status" value="1"/>
</dbReference>
<feature type="compositionally biased region" description="Low complexity" evidence="3">
    <location>
        <begin position="514"/>
        <end position="523"/>
    </location>
</feature>
<dbReference type="OrthoDB" id="159449at2759"/>